<dbReference type="Proteomes" id="UP000024404">
    <property type="component" value="Unassembled WGS sequence"/>
</dbReference>
<evidence type="ECO:0000256" key="1">
    <source>
        <dbReference type="SAM" id="MobiDB-lite"/>
    </source>
</evidence>
<keyword evidence="3" id="KW-1185">Reference proteome</keyword>
<protein>
    <submittedName>
        <fullName evidence="2">Uncharacterized protein</fullName>
    </submittedName>
</protein>
<feature type="region of interest" description="Disordered" evidence="1">
    <location>
        <begin position="1"/>
        <end position="62"/>
    </location>
</feature>
<dbReference type="EMBL" id="CMVM020000191">
    <property type="status" value="NOT_ANNOTATED_CDS"/>
    <property type="molecule type" value="Genomic_DNA"/>
</dbReference>
<name>A0A8R1Y2H4_ONCVO</name>
<organism evidence="2 3">
    <name type="scientific">Onchocerca volvulus</name>
    <dbReference type="NCBI Taxonomy" id="6282"/>
    <lineage>
        <taxon>Eukaryota</taxon>
        <taxon>Metazoa</taxon>
        <taxon>Ecdysozoa</taxon>
        <taxon>Nematoda</taxon>
        <taxon>Chromadorea</taxon>
        <taxon>Rhabditida</taxon>
        <taxon>Spirurina</taxon>
        <taxon>Spiruromorpha</taxon>
        <taxon>Filarioidea</taxon>
        <taxon>Onchocercidae</taxon>
        <taxon>Onchocerca</taxon>
    </lineage>
</organism>
<reference evidence="2" key="2">
    <citation type="submission" date="2022-06" db="UniProtKB">
        <authorList>
            <consortium name="EnsemblMetazoa"/>
        </authorList>
    </citation>
    <scope>IDENTIFICATION</scope>
</reference>
<accession>A0A8R1Y2H4</accession>
<sequence>MDVKDDHEPLYEQDKTNKDSTDTSSSTQQHSDHSSEYNIKSHRYSKEDQKQNSIEPLLPEGY</sequence>
<dbReference type="AlphaFoldDB" id="A0A8R1Y2H4"/>
<proteinExistence type="predicted"/>
<reference evidence="3" key="1">
    <citation type="submission" date="2013-10" db="EMBL/GenBank/DDBJ databases">
        <title>Genome sequencing of Onchocerca volvulus.</title>
        <authorList>
            <person name="Cotton J."/>
            <person name="Tsai J."/>
            <person name="Stanley E."/>
            <person name="Tracey A."/>
            <person name="Holroyd N."/>
            <person name="Lustigman S."/>
            <person name="Berriman M."/>
        </authorList>
    </citation>
    <scope>NUCLEOTIDE SEQUENCE</scope>
</reference>
<evidence type="ECO:0000313" key="3">
    <source>
        <dbReference type="Proteomes" id="UP000024404"/>
    </source>
</evidence>
<dbReference type="EnsemblMetazoa" id="OVOC7295.1">
    <property type="protein sequence ID" value="OVOC7295.1"/>
    <property type="gene ID" value="WBGene00244104"/>
</dbReference>
<feature type="compositionally biased region" description="Basic and acidic residues" evidence="1">
    <location>
        <begin position="1"/>
        <end position="21"/>
    </location>
</feature>
<evidence type="ECO:0000313" key="2">
    <source>
        <dbReference type="EnsemblMetazoa" id="OVOC7295.1"/>
    </source>
</evidence>